<proteinExistence type="predicted"/>
<dbReference type="NCBIfam" id="TIGR03882">
    <property type="entry name" value="cyclo_dehyd_2"/>
    <property type="match status" value="1"/>
</dbReference>
<sequence length="219" mass="23248">MATAVRLTTPAVIVPERTALLGVGPFGRRVTGLLAQTTGGTELPPDGAAETAFAGAPSAVVVALWRPSPTLCERIDERAHATGIPWLPIVLEPSHLRVGPLVLPGAGPCHRCFEERRAQHDPHWPGAEALYAAYDRDPTFGPAGFLPQHARTAAGLAAGVLLRPDGMAGRVISVPLRGVSVRRDPVVACHGCARCGRPLPERDLRTLLRLTQKEDTGVR</sequence>
<dbReference type="InterPro" id="IPR022291">
    <property type="entry name" value="Bacteriocin_synth_cyclodeHase"/>
</dbReference>
<accession>A0ABS2M1H9</accession>
<comment type="caution">
    <text evidence="1">The sequence shown here is derived from an EMBL/GenBank/DDBJ whole genome shotgun (WGS) entry which is preliminary data.</text>
</comment>
<keyword evidence="2" id="KW-1185">Reference proteome</keyword>
<evidence type="ECO:0000313" key="1">
    <source>
        <dbReference type="EMBL" id="MBM7494281.1"/>
    </source>
</evidence>
<dbReference type="EMBL" id="JAFBBP010000001">
    <property type="protein sequence ID" value="MBM7494281.1"/>
    <property type="molecule type" value="Genomic_DNA"/>
</dbReference>
<name>A0ABS2M1H9_9ACTN</name>
<dbReference type="Gene3D" id="3.40.50.720">
    <property type="entry name" value="NAD(P)-binding Rossmann-like Domain"/>
    <property type="match status" value="1"/>
</dbReference>
<evidence type="ECO:0000313" key="2">
    <source>
        <dbReference type="Proteomes" id="UP000764837"/>
    </source>
</evidence>
<reference evidence="1 2" key="1">
    <citation type="submission" date="2021-01" db="EMBL/GenBank/DDBJ databases">
        <title>Sequencing the genomes of 1000 actinobacteria strains.</title>
        <authorList>
            <person name="Klenk H.-P."/>
        </authorList>
    </citation>
    <scope>NUCLEOTIDE SEQUENCE [LARGE SCALE GENOMIC DNA]</scope>
    <source>
        <strain evidence="1 2">DSM 100204</strain>
    </source>
</reference>
<dbReference type="Proteomes" id="UP000764837">
    <property type="component" value="Unassembled WGS sequence"/>
</dbReference>
<dbReference type="RefSeq" id="WP_204944873.1">
    <property type="nucleotide sequence ID" value="NZ_JAFBBP010000001.1"/>
</dbReference>
<protein>
    <submittedName>
        <fullName evidence="1">Bacteriocin biosynthesis cyclodehydratase domain-containing protein</fullName>
    </submittedName>
</protein>
<organism evidence="1 2">
    <name type="scientific">Micromonospora luteifusca</name>
    <dbReference type="NCBI Taxonomy" id="709860"/>
    <lineage>
        <taxon>Bacteria</taxon>
        <taxon>Bacillati</taxon>
        <taxon>Actinomycetota</taxon>
        <taxon>Actinomycetes</taxon>
        <taxon>Micromonosporales</taxon>
        <taxon>Micromonosporaceae</taxon>
        <taxon>Micromonospora</taxon>
    </lineage>
</organism>
<gene>
    <name evidence="1" type="ORF">JOD64_005503</name>
</gene>